<dbReference type="KEGG" id="adin:H7849_02125"/>
<evidence type="ECO:0000256" key="2">
    <source>
        <dbReference type="ARBA" id="ARBA00022692"/>
    </source>
</evidence>
<dbReference type="InterPro" id="IPR036513">
    <property type="entry name" value="STAS_dom_sf"/>
</dbReference>
<reference evidence="7 8" key="1">
    <citation type="submission" date="2020-08" db="EMBL/GenBank/DDBJ databases">
        <title>Edaphobacter telluris sp. nov. and Acidobacterium dinghuensis sp. nov., two acidobacteria isolated from forest soil.</title>
        <authorList>
            <person name="Fu J."/>
            <person name="Qiu L."/>
        </authorList>
    </citation>
    <scope>NUCLEOTIDE SEQUENCE [LARGE SCALE GENOMIC DNA]</scope>
    <source>
        <strain evidence="7">4Y35</strain>
    </source>
</reference>
<dbReference type="InterPro" id="IPR011547">
    <property type="entry name" value="SLC26A/SulP_dom"/>
</dbReference>
<evidence type="ECO:0000256" key="4">
    <source>
        <dbReference type="ARBA" id="ARBA00023136"/>
    </source>
</evidence>
<feature type="transmembrane region" description="Helical" evidence="5">
    <location>
        <begin position="381"/>
        <end position="405"/>
    </location>
</feature>
<dbReference type="InterPro" id="IPR002645">
    <property type="entry name" value="STAS_dom"/>
</dbReference>
<accession>A0A7G8BJV0</accession>
<feature type="transmembrane region" description="Helical" evidence="5">
    <location>
        <begin position="173"/>
        <end position="191"/>
    </location>
</feature>
<evidence type="ECO:0000256" key="3">
    <source>
        <dbReference type="ARBA" id="ARBA00022989"/>
    </source>
</evidence>
<feature type="transmembrane region" description="Helical" evidence="5">
    <location>
        <begin position="128"/>
        <end position="153"/>
    </location>
</feature>
<dbReference type="Pfam" id="PF00916">
    <property type="entry name" value="Sulfate_transp"/>
    <property type="match status" value="1"/>
</dbReference>
<keyword evidence="8" id="KW-1185">Reference proteome</keyword>
<evidence type="ECO:0000313" key="8">
    <source>
        <dbReference type="Proteomes" id="UP000515312"/>
    </source>
</evidence>
<dbReference type="PROSITE" id="PS50801">
    <property type="entry name" value="STAS"/>
    <property type="match status" value="1"/>
</dbReference>
<dbReference type="AlphaFoldDB" id="A0A7G8BJV0"/>
<evidence type="ECO:0000259" key="6">
    <source>
        <dbReference type="PROSITE" id="PS50801"/>
    </source>
</evidence>
<evidence type="ECO:0000256" key="5">
    <source>
        <dbReference type="SAM" id="Phobius"/>
    </source>
</evidence>
<dbReference type="CDD" id="cd07042">
    <property type="entry name" value="STAS_SulP_like_sulfate_transporter"/>
    <property type="match status" value="1"/>
</dbReference>
<feature type="transmembrane region" description="Helical" evidence="5">
    <location>
        <begin position="198"/>
        <end position="217"/>
    </location>
</feature>
<dbReference type="SUPFAM" id="SSF52091">
    <property type="entry name" value="SpoIIaa-like"/>
    <property type="match status" value="1"/>
</dbReference>
<keyword evidence="4 5" id="KW-0472">Membrane</keyword>
<keyword evidence="3 5" id="KW-1133">Transmembrane helix</keyword>
<feature type="domain" description="STAS" evidence="6">
    <location>
        <begin position="432"/>
        <end position="547"/>
    </location>
</feature>
<proteinExistence type="predicted"/>
<feature type="transmembrane region" description="Helical" evidence="5">
    <location>
        <begin position="40"/>
        <end position="62"/>
    </location>
</feature>
<feature type="transmembrane region" description="Helical" evidence="5">
    <location>
        <begin position="282"/>
        <end position="301"/>
    </location>
</feature>
<dbReference type="PANTHER" id="PTHR11814">
    <property type="entry name" value="SULFATE TRANSPORTER"/>
    <property type="match status" value="1"/>
</dbReference>
<evidence type="ECO:0000256" key="1">
    <source>
        <dbReference type="ARBA" id="ARBA00004141"/>
    </source>
</evidence>
<dbReference type="Proteomes" id="UP000515312">
    <property type="component" value="Chromosome"/>
</dbReference>
<comment type="subcellular location">
    <subcellularLocation>
        <location evidence="1">Membrane</location>
        <topology evidence="1">Multi-pass membrane protein</topology>
    </subcellularLocation>
</comment>
<feature type="transmembrane region" description="Helical" evidence="5">
    <location>
        <begin position="343"/>
        <end position="361"/>
    </location>
</feature>
<evidence type="ECO:0000313" key="7">
    <source>
        <dbReference type="EMBL" id="QNI32820.1"/>
    </source>
</evidence>
<dbReference type="InterPro" id="IPR001902">
    <property type="entry name" value="SLC26A/SulP_fam"/>
</dbReference>
<keyword evidence="2 5" id="KW-0812">Transmembrane</keyword>
<dbReference type="GO" id="GO:0016020">
    <property type="term" value="C:membrane"/>
    <property type="evidence" value="ECO:0007669"/>
    <property type="project" value="UniProtKB-SubCell"/>
</dbReference>
<gene>
    <name evidence="7" type="ORF">H7849_02125</name>
</gene>
<name>A0A7G8BJV0_9BACT</name>
<protein>
    <submittedName>
        <fullName evidence="7">SulP family inorganic anion transporter</fullName>
    </submittedName>
</protein>
<feature type="transmembrane region" description="Helical" evidence="5">
    <location>
        <begin position="95"/>
        <end position="116"/>
    </location>
</feature>
<dbReference type="EMBL" id="CP060394">
    <property type="protein sequence ID" value="QNI32820.1"/>
    <property type="molecule type" value="Genomic_DNA"/>
</dbReference>
<dbReference type="GO" id="GO:0055085">
    <property type="term" value="P:transmembrane transport"/>
    <property type="evidence" value="ECO:0007669"/>
    <property type="project" value="InterPro"/>
</dbReference>
<sequence length="553" mass="58494">MLKLFQAIRPFERAAALRDGLAGFTLASMNIPQALGYTKIAGMPVVTGLYTLLLPLVAFATFGSSRYLVVSADSATAAIFAGGVSDLAPAASVRYVALAGTVALLTAGFLFLARLLRLGFIADFLSETVLAGFLTGVGCQVGIAVLGEMLGVPVSAHRTIPQLAEVCGRLPDVHPPTLAVSVFVVGALLLLQRFAPRVPAALIAVVGAVAASAIWNFNEHGIAIIGPVAGGLPHFGYPAVSWRDIPPLIPIAASCCIMIVTQSAATARVYAARHQQHLDANADLVGLCAANAMAGLSGTFVVNGSPTQTALVESAGAQSQIPQLATAVSVALVLLFLTKPLQYLPHCVLGALVFMIAIRLIKLRALLTIRRQSPGEFALALTTAVVVVAVGVEQGILLAMVLSLFRIVQHSYHPHTGVMVLNDDGTWNLNPLAPGAVTKPGLVMYRFGAALFYANANRFAEEVNCLVGQPPSQVRWLIVDAEAITRLDYSAAHVVRELQQNLMNCGTELGFARMSGDLRADFARHHLIEVIAPSRLFNRLHDALAAFERRRSS</sequence>
<organism evidence="7 8">
    <name type="scientific">Alloacidobacterium dinghuense</name>
    <dbReference type="NCBI Taxonomy" id="2763107"/>
    <lineage>
        <taxon>Bacteria</taxon>
        <taxon>Pseudomonadati</taxon>
        <taxon>Acidobacteriota</taxon>
        <taxon>Terriglobia</taxon>
        <taxon>Terriglobales</taxon>
        <taxon>Acidobacteriaceae</taxon>
        <taxon>Alloacidobacterium</taxon>
    </lineage>
</organism>
<feature type="transmembrane region" description="Helical" evidence="5">
    <location>
        <begin position="248"/>
        <end position="270"/>
    </location>
</feature>
<dbReference type="Pfam" id="PF01740">
    <property type="entry name" value="STAS"/>
    <property type="match status" value="1"/>
</dbReference>
<dbReference type="Gene3D" id="3.30.750.24">
    <property type="entry name" value="STAS domain"/>
    <property type="match status" value="1"/>
</dbReference>